<keyword evidence="2" id="KW-1185">Reference proteome</keyword>
<gene>
    <name evidence="1" type="ORF">EET67_23520</name>
</gene>
<organism evidence="1 2">
    <name type="scientific">Borborobacter arsenicus</name>
    <dbReference type="NCBI Taxonomy" id="1851146"/>
    <lineage>
        <taxon>Bacteria</taxon>
        <taxon>Pseudomonadati</taxon>
        <taxon>Pseudomonadota</taxon>
        <taxon>Alphaproteobacteria</taxon>
        <taxon>Hyphomicrobiales</taxon>
        <taxon>Phyllobacteriaceae</taxon>
        <taxon>Borborobacter</taxon>
    </lineage>
</organism>
<name>A0A432V001_9HYPH</name>
<evidence type="ECO:0000313" key="2">
    <source>
        <dbReference type="Proteomes" id="UP000281647"/>
    </source>
</evidence>
<accession>A0A432V001</accession>
<evidence type="ECO:0000313" key="1">
    <source>
        <dbReference type="EMBL" id="RUM95405.1"/>
    </source>
</evidence>
<dbReference type="Proteomes" id="UP000281647">
    <property type="component" value="Unassembled WGS sequence"/>
</dbReference>
<proteinExistence type="predicted"/>
<protein>
    <submittedName>
        <fullName evidence="1">Uncharacterized protein</fullName>
    </submittedName>
</protein>
<sequence length="182" mass="19347">MPWPPGCGTYAGWRPAASGPCFRKNVSYREYMPAAAALEKENVMSVKKFVHGLTLAFSLAAASIPQAALAHDNAELAKVPGPHGGMMQMSGNFHLEVAIGAGTVTVWVTDHSDEPQPTEGATAKATVFKGSERIAVDLSPTGENELHGTSAELSDSKGLRALIDLAMPGEEAMQVRYQFPEH</sequence>
<dbReference type="EMBL" id="RKST01000045">
    <property type="protein sequence ID" value="RUM95405.1"/>
    <property type="molecule type" value="Genomic_DNA"/>
</dbReference>
<reference evidence="1 2" key="1">
    <citation type="submission" date="2018-11" db="EMBL/GenBank/DDBJ databases">
        <title>Pseudaminobacter arsenicus sp. nov., an arsenic-resistant bacterium isolated from arsenic-rich aquifers.</title>
        <authorList>
            <person name="Mu Y."/>
        </authorList>
    </citation>
    <scope>NUCLEOTIDE SEQUENCE [LARGE SCALE GENOMIC DNA]</scope>
    <source>
        <strain evidence="1 2">CB3</strain>
    </source>
</reference>
<dbReference type="AlphaFoldDB" id="A0A432V001"/>
<comment type="caution">
    <text evidence="1">The sequence shown here is derived from an EMBL/GenBank/DDBJ whole genome shotgun (WGS) entry which is preliminary data.</text>
</comment>
<dbReference type="OrthoDB" id="9799434at2"/>